<name>R7WGE6_AEGTA</name>
<proteinExistence type="predicted"/>
<accession>R7WGE6</accession>
<feature type="domain" description="GIL1/IRKI C-terminal" evidence="3">
    <location>
        <begin position="648"/>
        <end position="697"/>
    </location>
</feature>
<evidence type="ECO:0000313" key="4">
    <source>
        <dbReference type="EnsemblPlants" id="EMT20134"/>
    </source>
</evidence>
<dbReference type="PANTHER" id="PTHR31161">
    <property type="entry name" value="PROTEIN GRAVITROPIC IN THE LIGHT 1"/>
    <property type="match status" value="1"/>
</dbReference>
<dbReference type="InterPro" id="IPR056813">
    <property type="entry name" value="GIL1_IRKI_C"/>
</dbReference>
<reference evidence="4" key="1">
    <citation type="submission" date="2015-06" db="UniProtKB">
        <authorList>
            <consortium name="EnsemblPlants"/>
        </authorList>
    </citation>
    <scope>IDENTIFICATION</scope>
</reference>
<dbReference type="EnsemblPlants" id="EMT20134">
    <property type="protein sequence ID" value="EMT20134"/>
    <property type="gene ID" value="F775_01789"/>
</dbReference>
<feature type="compositionally biased region" description="Polar residues" evidence="1">
    <location>
        <begin position="306"/>
        <end position="315"/>
    </location>
</feature>
<dbReference type="AlphaFoldDB" id="R7WGE6"/>
<dbReference type="InterPro" id="IPR040225">
    <property type="entry name" value="GIL1-like"/>
</dbReference>
<feature type="region of interest" description="Disordered" evidence="1">
    <location>
        <begin position="237"/>
        <end position="277"/>
    </location>
</feature>
<sequence>MACMGPGCPIRSRGRHEGGEVLLQRRVALLPAGPFPSRWSPLIDLVVGPSDLIVVDGVVEPWNVETPGRFCVHLDVGGALVPFSLLRAGQGSRSIPSSPFLLRTKVLTFWPSGKGVLASRSSLEAPFKGWIFEDAAITQVLQHLQPGTPNHSYNPGWVSRSPTARIWVGYGEDWARPGEARRGVPDEEELALPIALTGCGWTGAPTPIPGRQWTPAFSLLLLPSVQERPPFVELPEPATEQRLMRREGSRSESAMSRLARRNPPTPTEPTARKVKRTPSSLLLRISDICKVHSVGVAPTVGEKLKTNGTATGTAESSEDGAHLKVHPHQASSSDNNDECLSQSSSACCEEEVVEKLLDAISCLKVAYVNLQKAHVPYDPEEIAIAGERFASELEETANLQDLYLNMNEWSDPRYLSHISSRIQEYQDLVMDLQADICKKDSEIGWLRPELDELERKNMELEDKIGRNGSCREGCFTVRKGVSTEVFMDLHERSSKCIHDFAKFIFDWTKVSGWNLGLSTTPIDSHVAYERRADKKYAVEAYFACVMLMADRDDHTSLDSVDCIMSFKDPFDALMTDPDSSFGRYCRAKYLVAVPQSMEDSFFGNLDHRAFVESGGHPRTPFYQKFVRMARYTWALLAVAHSLNPKAEMFYVKSGVQFRKEHMESTPAKIIREEKFSVGFTVMPGFKIGCTVIRCRVYLGKLNAMDF</sequence>
<dbReference type="GO" id="GO:0009639">
    <property type="term" value="P:response to red or far red light"/>
    <property type="evidence" value="ECO:0007669"/>
    <property type="project" value="InterPro"/>
</dbReference>
<evidence type="ECO:0000259" key="2">
    <source>
        <dbReference type="Pfam" id="PF04859"/>
    </source>
</evidence>
<evidence type="ECO:0000256" key="1">
    <source>
        <dbReference type="SAM" id="MobiDB-lite"/>
    </source>
</evidence>
<evidence type="ECO:0000259" key="3">
    <source>
        <dbReference type="Pfam" id="PF24994"/>
    </source>
</evidence>
<dbReference type="Pfam" id="PF04859">
    <property type="entry name" value="DUF641"/>
    <property type="match status" value="1"/>
</dbReference>
<dbReference type="Pfam" id="PF24994">
    <property type="entry name" value="GIL1_IRKI_C"/>
    <property type="match status" value="1"/>
</dbReference>
<protein>
    <submittedName>
        <fullName evidence="4">Uncharacterized protein</fullName>
    </submittedName>
</protein>
<dbReference type="InterPro" id="IPR006943">
    <property type="entry name" value="DUF641_pln"/>
</dbReference>
<organism evidence="4">
    <name type="scientific">Aegilops tauschii</name>
    <name type="common">Tausch's goatgrass</name>
    <name type="synonym">Aegilops squarrosa</name>
    <dbReference type="NCBI Taxonomy" id="37682"/>
    <lineage>
        <taxon>Eukaryota</taxon>
        <taxon>Viridiplantae</taxon>
        <taxon>Streptophyta</taxon>
        <taxon>Embryophyta</taxon>
        <taxon>Tracheophyta</taxon>
        <taxon>Spermatophyta</taxon>
        <taxon>Magnoliopsida</taxon>
        <taxon>Liliopsida</taxon>
        <taxon>Poales</taxon>
        <taxon>Poaceae</taxon>
        <taxon>BOP clade</taxon>
        <taxon>Pooideae</taxon>
        <taxon>Triticodae</taxon>
        <taxon>Triticeae</taxon>
        <taxon>Triticinae</taxon>
        <taxon>Aegilops</taxon>
    </lineage>
</organism>
<dbReference type="GO" id="GO:0009959">
    <property type="term" value="P:negative gravitropism"/>
    <property type="evidence" value="ECO:0007669"/>
    <property type="project" value="InterPro"/>
</dbReference>
<feature type="domain" description="DUF641" evidence="2">
    <location>
        <begin position="346"/>
        <end position="463"/>
    </location>
</feature>
<feature type="region of interest" description="Disordered" evidence="1">
    <location>
        <begin position="303"/>
        <end position="340"/>
    </location>
</feature>